<protein>
    <recommendedName>
        <fullName evidence="1">Lactose phosphotransferase system repressor</fullName>
    </recommendedName>
</protein>
<evidence type="ECO:0000313" key="10">
    <source>
        <dbReference type="Proteomes" id="UP000276249"/>
    </source>
</evidence>
<dbReference type="AlphaFoldDB" id="A0A3M6LBA7"/>
<evidence type="ECO:0000256" key="5">
    <source>
        <dbReference type="ARBA" id="ARBA00023163"/>
    </source>
</evidence>
<organism evidence="8 11">
    <name type="scientific">Lactiplantibacillus pentosus</name>
    <name type="common">Lactobacillus pentosus</name>
    <dbReference type="NCBI Taxonomy" id="1589"/>
    <lineage>
        <taxon>Bacteria</taxon>
        <taxon>Bacillati</taxon>
        <taxon>Bacillota</taxon>
        <taxon>Bacilli</taxon>
        <taxon>Lactobacillales</taxon>
        <taxon>Lactobacillaceae</taxon>
        <taxon>Lactiplantibacillus</taxon>
    </lineage>
</organism>
<comment type="caution">
    <text evidence="8">The sequence shown here is derived from an EMBL/GenBank/DDBJ whole genome shotgun (WGS) entry which is preliminary data.</text>
</comment>
<dbReference type="EMBL" id="JAVLAQ010000001">
    <property type="protein sequence ID" value="MDT6989844.1"/>
    <property type="molecule type" value="Genomic_DNA"/>
</dbReference>
<dbReference type="PANTHER" id="PTHR30363:SF4">
    <property type="entry name" value="GLYCEROL-3-PHOSPHATE REGULON REPRESSOR"/>
    <property type="match status" value="1"/>
</dbReference>
<dbReference type="GO" id="GO:0003677">
    <property type="term" value="F:DNA binding"/>
    <property type="evidence" value="ECO:0007669"/>
    <property type="project" value="UniProtKB-KW"/>
</dbReference>
<dbReference type="Pfam" id="PF00455">
    <property type="entry name" value="DeoRC"/>
    <property type="match status" value="1"/>
</dbReference>
<name>A0A3M6LBA7_LACPE</name>
<evidence type="ECO:0000256" key="4">
    <source>
        <dbReference type="ARBA" id="ARBA00023125"/>
    </source>
</evidence>
<evidence type="ECO:0000256" key="3">
    <source>
        <dbReference type="ARBA" id="ARBA00023015"/>
    </source>
</evidence>
<dbReference type="InterPro" id="IPR037171">
    <property type="entry name" value="NagB/RpiA_transferase-like"/>
</dbReference>
<dbReference type="InterPro" id="IPR001034">
    <property type="entry name" value="DeoR_HTH"/>
</dbReference>
<dbReference type="SMART" id="SM00420">
    <property type="entry name" value="HTH_DEOR"/>
    <property type="match status" value="1"/>
</dbReference>
<keyword evidence="5" id="KW-0804">Transcription</keyword>
<evidence type="ECO:0000259" key="7">
    <source>
        <dbReference type="PROSITE" id="PS51000"/>
    </source>
</evidence>
<dbReference type="GO" id="GO:0003700">
    <property type="term" value="F:DNA-binding transcription factor activity"/>
    <property type="evidence" value="ECO:0007669"/>
    <property type="project" value="InterPro"/>
</dbReference>
<dbReference type="PANTHER" id="PTHR30363">
    <property type="entry name" value="HTH-TYPE TRANSCRIPTIONAL REGULATOR SRLR-RELATED"/>
    <property type="match status" value="1"/>
</dbReference>
<dbReference type="InterPro" id="IPR014036">
    <property type="entry name" value="DeoR-like_C"/>
</dbReference>
<dbReference type="Proteomes" id="UP001267003">
    <property type="component" value="Unassembled WGS sequence"/>
</dbReference>
<dbReference type="RefSeq" id="WP_120769402.1">
    <property type="nucleotide sequence ID" value="NZ_BOUG01000002.1"/>
</dbReference>
<dbReference type="SMART" id="SM01134">
    <property type="entry name" value="DeoRC"/>
    <property type="match status" value="1"/>
</dbReference>
<sequence>MSNRDDRVLSILKILDEHPRISVKRLIELTGESTSTMRRDLIILEEAGKVRRSFGMVTVLDDTNVEFTSPFRYRTCVEEKKTICRLLAKEVLKDNLAMFIDPSTTAAYLPEYLPDLNNLRIITNNLRLTTNANKMNNLSIFVVGGTLRPNSDSLLGSHAIQDIGMFRPQLAIVSCNTIDYTGAYVTDMEQAEIKWQMMKNARESILLVDHTKFHSEYSDYIHLADLSSWSTIVTDARPKNAFLLKMKQLGVKVIYPGFK</sequence>
<accession>A0A3M6LBA7</accession>
<dbReference type="EMBL" id="RDCJ01000027">
    <property type="protein sequence ID" value="RMW51175.1"/>
    <property type="molecule type" value="Genomic_DNA"/>
</dbReference>
<dbReference type="InterPro" id="IPR050313">
    <property type="entry name" value="Carb_Metab_HTH_regulators"/>
</dbReference>
<dbReference type="PROSITE" id="PS00894">
    <property type="entry name" value="HTH_DEOR_1"/>
    <property type="match status" value="1"/>
</dbReference>
<reference evidence="9 10" key="1">
    <citation type="submission" date="2018-10" db="EMBL/GenBank/DDBJ databases">
        <title>Genome sequences of five Lactobacillus pentosus strains isolated from brines of traditionally fermented spanish-style green table olives and differences between them.</title>
        <authorList>
            <person name="Jimenez Diaz R."/>
        </authorList>
    </citation>
    <scope>NUCLEOTIDE SEQUENCE [LARGE SCALE GENOMIC DNA]</scope>
    <source>
        <strain evidence="9 10">IG10</strain>
    </source>
</reference>
<dbReference type="InterPro" id="IPR018356">
    <property type="entry name" value="Tscrpt_reg_HTH_DeoR_CS"/>
</dbReference>
<evidence type="ECO:0000313" key="9">
    <source>
        <dbReference type="EMBL" id="RMW51175.1"/>
    </source>
</evidence>
<dbReference type="PROSITE" id="PS51000">
    <property type="entry name" value="HTH_DEOR_2"/>
    <property type="match status" value="1"/>
</dbReference>
<dbReference type="Pfam" id="PF08220">
    <property type="entry name" value="HTH_DeoR"/>
    <property type="match status" value="1"/>
</dbReference>
<evidence type="ECO:0000256" key="6">
    <source>
        <dbReference type="ARBA" id="ARBA00024937"/>
    </source>
</evidence>
<keyword evidence="3" id="KW-0805">Transcription regulation</keyword>
<evidence type="ECO:0000313" key="8">
    <source>
        <dbReference type="EMBL" id="MDT6989844.1"/>
    </source>
</evidence>
<evidence type="ECO:0000256" key="1">
    <source>
        <dbReference type="ARBA" id="ARBA00021390"/>
    </source>
</evidence>
<reference evidence="8" key="2">
    <citation type="submission" date="2023-08" db="EMBL/GenBank/DDBJ databases">
        <authorList>
            <person name="Page C.A."/>
            <person name="Perez-Diaz I.M."/>
        </authorList>
    </citation>
    <scope>NUCLEOTIDE SEQUENCE</scope>
    <source>
        <strain evidence="8">7.8.46</strain>
    </source>
</reference>
<feature type="domain" description="HTH deoR-type" evidence="7">
    <location>
        <begin position="4"/>
        <end position="59"/>
    </location>
</feature>
<proteinExistence type="predicted"/>
<dbReference type="InterPro" id="IPR036390">
    <property type="entry name" value="WH_DNA-bd_sf"/>
</dbReference>
<comment type="function">
    <text evidence="6">Repressor of the lactose catabolism operon. Galactose-6-phosphate is the inducer.</text>
</comment>
<dbReference type="Proteomes" id="UP000276249">
    <property type="component" value="Unassembled WGS sequence"/>
</dbReference>
<dbReference type="SUPFAM" id="SSF46785">
    <property type="entry name" value="Winged helix' DNA-binding domain"/>
    <property type="match status" value="1"/>
</dbReference>
<keyword evidence="2" id="KW-0678">Repressor</keyword>
<gene>
    <name evidence="9" type="ORF">D6U18_02265</name>
    <name evidence="8" type="ORF">RI536_06960</name>
</gene>
<keyword evidence="4 8" id="KW-0238">DNA-binding</keyword>
<evidence type="ECO:0000313" key="11">
    <source>
        <dbReference type="Proteomes" id="UP001267003"/>
    </source>
</evidence>
<dbReference type="SUPFAM" id="SSF100950">
    <property type="entry name" value="NagB/RpiA/CoA transferase-like"/>
    <property type="match status" value="1"/>
</dbReference>
<evidence type="ECO:0000256" key="2">
    <source>
        <dbReference type="ARBA" id="ARBA00022491"/>
    </source>
</evidence>